<dbReference type="PANTHER" id="PTHR46309:SF12">
    <property type="entry name" value="GB|AAC80581.1"/>
    <property type="match status" value="1"/>
</dbReference>
<keyword evidence="4" id="KW-0862">Zinc</keyword>
<dbReference type="Gene3D" id="3.40.630.30">
    <property type="match status" value="1"/>
</dbReference>
<dbReference type="InterPro" id="IPR054292">
    <property type="entry name" value="DUF7028"/>
</dbReference>
<feature type="compositionally biased region" description="Basic and acidic residues" evidence="7">
    <location>
        <begin position="1243"/>
        <end position="1254"/>
    </location>
</feature>
<evidence type="ECO:0000256" key="1">
    <source>
        <dbReference type="ARBA" id="ARBA00004123"/>
    </source>
</evidence>
<dbReference type="InterPro" id="IPR001965">
    <property type="entry name" value="Znf_PHD"/>
</dbReference>
<dbReference type="GO" id="GO:0003714">
    <property type="term" value="F:transcription corepressor activity"/>
    <property type="evidence" value="ECO:0007669"/>
    <property type="project" value="InterPro"/>
</dbReference>
<dbReference type="CDD" id="cd04301">
    <property type="entry name" value="NAT_SF"/>
    <property type="match status" value="1"/>
</dbReference>
<keyword evidence="11" id="KW-1185">Reference proteome</keyword>
<dbReference type="SUPFAM" id="SSF55729">
    <property type="entry name" value="Acyl-CoA N-acyltransferases (Nat)"/>
    <property type="match status" value="1"/>
</dbReference>
<dbReference type="GO" id="GO:0008270">
    <property type="term" value="F:zinc ion binding"/>
    <property type="evidence" value="ECO:0007669"/>
    <property type="project" value="UniProtKB-KW"/>
</dbReference>
<feature type="domain" description="PHD-type" evidence="8">
    <location>
        <begin position="887"/>
        <end position="932"/>
    </location>
</feature>
<dbReference type="InterPro" id="IPR042163">
    <property type="entry name" value="PHF12"/>
</dbReference>
<dbReference type="InterPro" id="IPR000182">
    <property type="entry name" value="GNAT_dom"/>
</dbReference>
<dbReference type="Pfam" id="PF23209">
    <property type="entry name" value="IDM1_C"/>
    <property type="match status" value="1"/>
</dbReference>
<feature type="compositionally biased region" description="Polar residues" evidence="7">
    <location>
        <begin position="1211"/>
        <end position="1222"/>
    </location>
</feature>
<dbReference type="InterPro" id="IPR019787">
    <property type="entry name" value="Znf_PHD-finger"/>
</dbReference>
<dbReference type="SMART" id="SM00249">
    <property type="entry name" value="PHD"/>
    <property type="match status" value="2"/>
</dbReference>
<feature type="region of interest" description="Disordered" evidence="7">
    <location>
        <begin position="1205"/>
        <end position="1228"/>
    </location>
</feature>
<dbReference type="CDD" id="cd20405">
    <property type="entry name" value="Tudor_Agenet_AtDUF_rpt1_3"/>
    <property type="match status" value="1"/>
</dbReference>
<evidence type="ECO:0000256" key="7">
    <source>
        <dbReference type="SAM" id="MobiDB-lite"/>
    </source>
</evidence>
<dbReference type="InterPro" id="IPR056511">
    <property type="entry name" value="IDM1_C"/>
</dbReference>
<feature type="region of interest" description="Disordered" evidence="7">
    <location>
        <begin position="1272"/>
        <end position="1328"/>
    </location>
</feature>
<dbReference type="InterPro" id="IPR059153">
    <property type="entry name" value="NSD_PHD-1st"/>
</dbReference>
<name>A0AAV1DGJ7_OLDCO</name>
<sequence>MADTRKKRKISPTRKLLVNDRVEVRSVEEGFLGSWHAGVVIECGKQSRHVQYDEILDDDGSQGMVEVVNVSPILEGLIPGDCSTSAHCRGNIRPSPPLIEFQSWSLHFGQCVDVYYQDAWWEGVIFDHQDGCDERRVFFPDMGDDLKATKDILRMTQDWDEVTEEWKIRGNWSLLELLEEVELNWPLLISVRQIWYEIQIQVGFEKLKDWTSSSKEIWKELLGQVLSACYNLTLKQMLEEISSTGDFAEENQLPESTRPAFEAILKPEEFFCNSQVGVPFQSGFGMDCHATLPEDSINTNSSSPEEENTPLCLASTTADIFLDRSNLNSIPSPHVLQSMYNPMPVTSLPKFDDNSHVGSATNIEIHHSIRKPKGKYDSSFKKLKKYVYSSNERSRLQWLPAESYLNLEAENCPDSVAQCISSKRSSQNTDARKHLLFLGWKVQCARDKTMTRMRYISPKNEMFYSLYQACLALQFENQSPTSRENKSCKVDQTAGMISPQLTEESKKQIGNSKISCGKDIVNVEKEHGSQAVLEYSQLRRMKPTGRLDKLKDLASKVKKHLSVVGWKIYNVDKKGKKELRYTSPSGKTFYSLLTACQWYLTEVGYSVTCAPYGEQFRENHTLQSTGTHSSSSGHMECKILFGDLPKKRPAELLCYQHVGKGEMEVHGSSKEPKTRKLGLRQKSTAPVRPGLQNEGPSLFDSPGSTKKGKDLKAVFSASVLQQSMATLTSAPQNEHSYFLDSPGSIEDGKDVRAVLPVSVFRKKAREVVISSSTYQVPRTVLSLLIDSNIVVPGAIAHYKNRKDGSRMKEGTVSREGIQCTCCQEVFTLSKFEAHAGSTLHRPSANIFLEDGRSLVDCQIQLKGENSVKKRGYRPNQVQANRYTQENDSICSICHYGGELLLCDHCPSSFHTNCLGLKEIPHGDWFCTSCCCAICGLGRFDEDNKQHKDDNFLNCSQCERPYHFGCLRRKDLVKPDYQQEGTWFCNARCEQIHLGLQNLLGKPIPVGEDNLSWTLLKYKKAEVSADNECVESYSKLNVALSIMHECFEPVKEPRSGRDLVKDVIFSREIQRHQLNFKGFYTVALERNDELISVATVRVHGEKVAEIPLVATRYKYRRQGMCRFLMNELEKKLMEFGVERLVLPAVSSVLTTWETSFGFSRMNDAERLSFLDCCLLDFPGTVFCQKLLKDTPNPNVLKALREDPVEQSEILDQGTTDISRGSTSDVDHLPAPSVVVMNEPLTEENQLHEQEKRPSEQAKPTLNEPLVEENHLLEEEKQPSEQVKQTPNVDKVSASSDVVMNDPPEEENYQMNKPPEEENHSLEPNNQPSEQMKQTPLYGLFNCQNEITPKFLVETSGKLHGNARDNIFRFYKRRRLATCES</sequence>
<dbReference type="InterPro" id="IPR014002">
    <property type="entry name" value="Agenet_dom_plant"/>
</dbReference>
<keyword evidence="3 6" id="KW-0863">Zinc-finger</keyword>
<dbReference type="EMBL" id="OX459122">
    <property type="protein sequence ID" value="CAI9106991.1"/>
    <property type="molecule type" value="Genomic_DNA"/>
</dbReference>
<dbReference type="GO" id="GO:0006357">
    <property type="term" value="P:regulation of transcription by RNA polymerase II"/>
    <property type="evidence" value="ECO:0007669"/>
    <property type="project" value="TreeGrafter"/>
</dbReference>
<evidence type="ECO:0000256" key="2">
    <source>
        <dbReference type="ARBA" id="ARBA00022723"/>
    </source>
</evidence>
<evidence type="ECO:0000313" key="11">
    <source>
        <dbReference type="Proteomes" id="UP001161247"/>
    </source>
</evidence>
<dbReference type="InterPro" id="IPR008395">
    <property type="entry name" value="Agenet-like_dom"/>
</dbReference>
<evidence type="ECO:0000256" key="6">
    <source>
        <dbReference type="PROSITE-ProRule" id="PRU00146"/>
    </source>
</evidence>
<keyword evidence="5" id="KW-0539">Nucleus</keyword>
<dbReference type="Pfam" id="PF22970">
    <property type="entry name" value="DUF7028"/>
    <property type="match status" value="2"/>
</dbReference>
<dbReference type="PROSITE" id="PS50016">
    <property type="entry name" value="ZF_PHD_2"/>
    <property type="match status" value="1"/>
</dbReference>
<reference evidence="10" key="1">
    <citation type="submission" date="2023-03" db="EMBL/GenBank/DDBJ databases">
        <authorList>
            <person name="Julca I."/>
        </authorList>
    </citation>
    <scope>NUCLEOTIDE SEQUENCE</scope>
</reference>
<keyword evidence="2" id="KW-0479">Metal-binding</keyword>
<proteinExistence type="predicted"/>
<dbReference type="InterPro" id="IPR013083">
    <property type="entry name" value="Znf_RING/FYVE/PHD"/>
</dbReference>
<dbReference type="Proteomes" id="UP001161247">
    <property type="component" value="Chromosome 5"/>
</dbReference>
<evidence type="ECO:0000256" key="4">
    <source>
        <dbReference type="ARBA" id="ARBA00022833"/>
    </source>
</evidence>
<dbReference type="InterPro" id="IPR011011">
    <property type="entry name" value="Znf_FYVE_PHD"/>
</dbReference>
<dbReference type="SMART" id="SM00743">
    <property type="entry name" value="Agenet"/>
    <property type="match status" value="2"/>
</dbReference>
<evidence type="ECO:0000259" key="8">
    <source>
        <dbReference type="PROSITE" id="PS50016"/>
    </source>
</evidence>
<accession>A0AAV1DGJ7</accession>
<dbReference type="Pfam" id="PF23011">
    <property type="entry name" value="PHD-1st_NSD"/>
    <property type="match status" value="1"/>
</dbReference>
<comment type="subcellular location">
    <subcellularLocation>
        <location evidence="1">Nucleus</location>
    </subcellularLocation>
</comment>
<feature type="region of interest" description="Disordered" evidence="7">
    <location>
        <begin position="682"/>
        <end position="705"/>
    </location>
</feature>
<dbReference type="PANTHER" id="PTHR46309">
    <property type="entry name" value="PHD FINGER PROTEIN 12"/>
    <property type="match status" value="1"/>
</dbReference>
<evidence type="ECO:0000259" key="9">
    <source>
        <dbReference type="PROSITE" id="PS51186"/>
    </source>
</evidence>
<protein>
    <submittedName>
        <fullName evidence="10">OLC1v1006253C2</fullName>
    </submittedName>
</protein>
<dbReference type="PROSITE" id="PS51186">
    <property type="entry name" value="GNAT"/>
    <property type="match status" value="1"/>
</dbReference>
<evidence type="ECO:0000313" key="10">
    <source>
        <dbReference type="EMBL" id="CAI9106991.1"/>
    </source>
</evidence>
<feature type="region of interest" description="Disordered" evidence="7">
    <location>
        <begin position="1243"/>
        <end position="1262"/>
    </location>
</feature>
<feature type="compositionally biased region" description="Polar residues" evidence="7">
    <location>
        <begin position="1278"/>
        <end position="1296"/>
    </location>
</feature>
<dbReference type="InterPro" id="IPR032308">
    <property type="entry name" value="TDBD"/>
</dbReference>
<organism evidence="10 11">
    <name type="scientific">Oldenlandia corymbosa var. corymbosa</name>
    <dbReference type="NCBI Taxonomy" id="529605"/>
    <lineage>
        <taxon>Eukaryota</taxon>
        <taxon>Viridiplantae</taxon>
        <taxon>Streptophyta</taxon>
        <taxon>Embryophyta</taxon>
        <taxon>Tracheophyta</taxon>
        <taxon>Spermatophyta</taxon>
        <taxon>Magnoliopsida</taxon>
        <taxon>eudicotyledons</taxon>
        <taxon>Gunneridae</taxon>
        <taxon>Pentapetalae</taxon>
        <taxon>asterids</taxon>
        <taxon>lamiids</taxon>
        <taxon>Gentianales</taxon>
        <taxon>Rubiaceae</taxon>
        <taxon>Rubioideae</taxon>
        <taxon>Spermacoceae</taxon>
        <taxon>Hedyotis-Oldenlandia complex</taxon>
        <taxon>Oldenlandia</taxon>
    </lineage>
</organism>
<feature type="domain" description="N-acetyltransferase" evidence="9">
    <location>
        <begin position="1020"/>
        <end position="1175"/>
    </location>
</feature>
<gene>
    <name evidence="10" type="ORF">OLC1_LOCUS15403</name>
</gene>
<dbReference type="Gene3D" id="3.30.40.10">
    <property type="entry name" value="Zinc/RING finger domain, C3HC4 (zinc finger)"/>
    <property type="match status" value="2"/>
</dbReference>
<dbReference type="SUPFAM" id="SSF57903">
    <property type="entry name" value="FYVE/PHD zinc finger"/>
    <property type="match status" value="1"/>
</dbReference>
<dbReference type="Pfam" id="PF05641">
    <property type="entry name" value="Agenet"/>
    <property type="match status" value="1"/>
</dbReference>
<dbReference type="Pfam" id="PF16135">
    <property type="entry name" value="TDBD"/>
    <property type="match status" value="1"/>
</dbReference>
<dbReference type="GO" id="GO:0005634">
    <property type="term" value="C:nucleus"/>
    <property type="evidence" value="ECO:0007669"/>
    <property type="project" value="UniProtKB-SubCell"/>
</dbReference>
<evidence type="ECO:0000256" key="5">
    <source>
        <dbReference type="ARBA" id="ARBA00023242"/>
    </source>
</evidence>
<dbReference type="GO" id="GO:0016747">
    <property type="term" value="F:acyltransferase activity, transferring groups other than amino-acyl groups"/>
    <property type="evidence" value="ECO:0007669"/>
    <property type="project" value="InterPro"/>
</dbReference>
<evidence type="ECO:0000256" key="3">
    <source>
        <dbReference type="ARBA" id="ARBA00022771"/>
    </source>
</evidence>
<dbReference type="InterPro" id="IPR016181">
    <property type="entry name" value="Acyl_CoA_acyltransferase"/>
</dbReference>